<sequence length="44" mass="5218">MVKRYTWAEPYRKGTLFPERWSPHTVCVTWRTGAQNTATETTRC</sequence>
<name>A0A7R9KUL3_9ACAR</name>
<dbReference type="EMBL" id="CAJPIZ010005853">
    <property type="protein sequence ID" value="CAG2109004.1"/>
    <property type="molecule type" value="Genomic_DNA"/>
</dbReference>
<protein>
    <submittedName>
        <fullName evidence="1">Uncharacterized protein</fullName>
    </submittedName>
</protein>
<reference evidence="1" key="1">
    <citation type="submission" date="2020-11" db="EMBL/GenBank/DDBJ databases">
        <authorList>
            <person name="Tran Van P."/>
        </authorList>
    </citation>
    <scope>NUCLEOTIDE SEQUENCE</scope>
</reference>
<dbReference type="EMBL" id="OC860428">
    <property type="protein sequence ID" value="CAD7628574.1"/>
    <property type="molecule type" value="Genomic_DNA"/>
</dbReference>
<evidence type="ECO:0000313" key="1">
    <source>
        <dbReference type="EMBL" id="CAD7628574.1"/>
    </source>
</evidence>
<evidence type="ECO:0000313" key="2">
    <source>
        <dbReference type="Proteomes" id="UP000759131"/>
    </source>
</evidence>
<gene>
    <name evidence="1" type="ORF">OSB1V03_LOCUS8995</name>
</gene>
<dbReference type="Proteomes" id="UP000759131">
    <property type="component" value="Unassembled WGS sequence"/>
</dbReference>
<dbReference type="AlphaFoldDB" id="A0A7R9KUL3"/>
<organism evidence="1">
    <name type="scientific">Medioppia subpectinata</name>
    <dbReference type="NCBI Taxonomy" id="1979941"/>
    <lineage>
        <taxon>Eukaryota</taxon>
        <taxon>Metazoa</taxon>
        <taxon>Ecdysozoa</taxon>
        <taxon>Arthropoda</taxon>
        <taxon>Chelicerata</taxon>
        <taxon>Arachnida</taxon>
        <taxon>Acari</taxon>
        <taxon>Acariformes</taxon>
        <taxon>Sarcoptiformes</taxon>
        <taxon>Oribatida</taxon>
        <taxon>Brachypylina</taxon>
        <taxon>Oppioidea</taxon>
        <taxon>Oppiidae</taxon>
        <taxon>Medioppia</taxon>
    </lineage>
</organism>
<accession>A0A7R9KUL3</accession>
<proteinExistence type="predicted"/>
<keyword evidence="2" id="KW-1185">Reference proteome</keyword>